<dbReference type="Pfam" id="PF00646">
    <property type="entry name" value="F-box"/>
    <property type="match status" value="1"/>
</dbReference>
<dbReference type="AlphaFoldDB" id="A0AAW1M730"/>
<evidence type="ECO:0000313" key="3">
    <source>
        <dbReference type="Proteomes" id="UP001443914"/>
    </source>
</evidence>
<comment type="caution">
    <text evidence="2">The sequence shown here is derived from an EMBL/GenBank/DDBJ whole genome shotgun (WGS) entry which is preliminary data.</text>
</comment>
<dbReference type="SUPFAM" id="SSF81383">
    <property type="entry name" value="F-box domain"/>
    <property type="match status" value="1"/>
</dbReference>
<evidence type="ECO:0000313" key="2">
    <source>
        <dbReference type="EMBL" id="KAK9743370.1"/>
    </source>
</evidence>
<dbReference type="PANTHER" id="PTHR31672">
    <property type="entry name" value="BNACNNG10540D PROTEIN"/>
    <property type="match status" value="1"/>
</dbReference>
<dbReference type="EMBL" id="JBDFQZ010000003">
    <property type="protein sequence ID" value="KAK9743370.1"/>
    <property type="molecule type" value="Genomic_DNA"/>
</dbReference>
<dbReference type="InterPro" id="IPR017451">
    <property type="entry name" value="F-box-assoc_interact_dom"/>
</dbReference>
<dbReference type="InterPro" id="IPR036047">
    <property type="entry name" value="F-box-like_dom_sf"/>
</dbReference>
<dbReference type="SMART" id="SM00256">
    <property type="entry name" value="FBOX"/>
    <property type="match status" value="1"/>
</dbReference>
<dbReference type="Proteomes" id="UP001443914">
    <property type="component" value="Unassembled WGS sequence"/>
</dbReference>
<dbReference type="Gene3D" id="1.20.1280.50">
    <property type="match status" value="1"/>
</dbReference>
<sequence length="417" mass="47706">MGLSILPQELVAVILCKLPLKSLLRFTTVCKTWLSMIRNDHHFAIKHYLARTTSSSHVLDDVDYMFDSTRATSNHEPCLYSFTAAKTFRYLYRFECVPDMTIKMSNSCHGVICFSLISSSQALLFNPSIQEVVLLPPSPNKGRPALGFDHISNDYKVVTVNCENICTLNVYSVRQGYWRNLQVNASLQCVSELKGHSVSNANGRMCNWLFSKNLESTKYATGLLSFDMVEEVLKELPMPECRIHKIHKHRLLSSSRWQVCISCLPRSWDYNSKFVDVWVLKGSGTINRSEYWTWNKMFAVKLPGDGPMRPSNFWLNDREMFVNVGELYKEEVFHYDLDTQQFRRTGRKGSIFGLNYVGSLVSVKCLMSLNHASKYGESDRQTVGQDEDSKPDDNGGFIFRVVSRKGVRWSHSFNGSV</sequence>
<gene>
    <name evidence="2" type="ORF">RND81_03G234900</name>
</gene>
<dbReference type="NCBIfam" id="TIGR01640">
    <property type="entry name" value="F_box_assoc_1"/>
    <property type="match status" value="1"/>
</dbReference>
<name>A0AAW1M730_SAPOF</name>
<organism evidence="2 3">
    <name type="scientific">Saponaria officinalis</name>
    <name type="common">Common soapwort</name>
    <name type="synonym">Lychnis saponaria</name>
    <dbReference type="NCBI Taxonomy" id="3572"/>
    <lineage>
        <taxon>Eukaryota</taxon>
        <taxon>Viridiplantae</taxon>
        <taxon>Streptophyta</taxon>
        <taxon>Embryophyta</taxon>
        <taxon>Tracheophyta</taxon>
        <taxon>Spermatophyta</taxon>
        <taxon>Magnoliopsida</taxon>
        <taxon>eudicotyledons</taxon>
        <taxon>Gunneridae</taxon>
        <taxon>Pentapetalae</taxon>
        <taxon>Caryophyllales</taxon>
        <taxon>Caryophyllaceae</taxon>
        <taxon>Caryophylleae</taxon>
        <taxon>Saponaria</taxon>
    </lineage>
</organism>
<evidence type="ECO:0000259" key="1">
    <source>
        <dbReference type="PROSITE" id="PS50181"/>
    </source>
</evidence>
<dbReference type="InterPro" id="IPR006527">
    <property type="entry name" value="F-box-assoc_dom_typ1"/>
</dbReference>
<dbReference type="InterPro" id="IPR001810">
    <property type="entry name" value="F-box_dom"/>
</dbReference>
<feature type="domain" description="F-box" evidence="1">
    <location>
        <begin position="1"/>
        <end position="46"/>
    </location>
</feature>
<reference evidence="2" key="1">
    <citation type="submission" date="2024-03" db="EMBL/GenBank/DDBJ databases">
        <title>WGS assembly of Saponaria officinalis var. Norfolk2.</title>
        <authorList>
            <person name="Jenkins J."/>
            <person name="Shu S."/>
            <person name="Grimwood J."/>
            <person name="Barry K."/>
            <person name="Goodstein D."/>
            <person name="Schmutz J."/>
            <person name="Leebens-Mack J."/>
            <person name="Osbourn A."/>
        </authorList>
    </citation>
    <scope>NUCLEOTIDE SEQUENCE [LARGE SCALE GENOMIC DNA]</scope>
    <source>
        <strain evidence="2">JIC</strain>
    </source>
</reference>
<accession>A0AAW1M730</accession>
<dbReference type="Pfam" id="PF07734">
    <property type="entry name" value="FBA_1"/>
    <property type="match status" value="1"/>
</dbReference>
<dbReference type="PANTHER" id="PTHR31672:SF13">
    <property type="entry name" value="F-BOX PROTEIN CPR30-LIKE"/>
    <property type="match status" value="1"/>
</dbReference>
<dbReference type="InterPro" id="IPR050796">
    <property type="entry name" value="SCF_F-box_component"/>
</dbReference>
<proteinExistence type="predicted"/>
<keyword evidence="3" id="KW-1185">Reference proteome</keyword>
<dbReference type="CDD" id="cd22157">
    <property type="entry name" value="F-box_AtFBW1-like"/>
    <property type="match status" value="1"/>
</dbReference>
<dbReference type="PROSITE" id="PS50181">
    <property type="entry name" value="FBOX"/>
    <property type="match status" value="1"/>
</dbReference>
<protein>
    <recommendedName>
        <fullName evidence="1">F-box domain-containing protein</fullName>
    </recommendedName>
</protein>